<evidence type="ECO:0000256" key="12">
    <source>
        <dbReference type="ARBA" id="ARBA00023033"/>
    </source>
</evidence>
<keyword evidence="11 14" id="KW-0408">Iron</keyword>
<dbReference type="AlphaFoldDB" id="A0ABD2NJL5"/>
<dbReference type="SUPFAM" id="SSF48264">
    <property type="entry name" value="Cytochrome P450"/>
    <property type="match status" value="1"/>
</dbReference>
<keyword evidence="10 15" id="KW-0560">Oxidoreductase</keyword>
<evidence type="ECO:0000256" key="13">
    <source>
        <dbReference type="ARBA" id="ARBA00023136"/>
    </source>
</evidence>
<comment type="cofactor">
    <cofactor evidence="1 14">
        <name>heme</name>
        <dbReference type="ChEBI" id="CHEBI:30413"/>
    </cofactor>
</comment>
<evidence type="ECO:0000256" key="5">
    <source>
        <dbReference type="ARBA" id="ARBA00010617"/>
    </source>
</evidence>
<comment type="similarity">
    <text evidence="5 15">Belongs to the cytochrome P450 family.</text>
</comment>
<keyword evidence="8" id="KW-0256">Endoplasmic reticulum</keyword>
<dbReference type="InterPro" id="IPR050196">
    <property type="entry name" value="Cytochrome_P450_Monoox"/>
</dbReference>
<dbReference type="Gene3D" id="1.10.630.10">
    <property type="entry name" value="Cytochrome P450"/>
    <property type="match status" value="1"/>
</dbReference>
<evidence type="ECO:0008006" key="18">
    <source>
        <dbReference type="Google" id="ProtNLM"/>
    </source>
</evidence>
<gene>
    <name evidence="16" type="ORF">HHI36_016407</name>
</gene>
<dbReference type="Proteomes" id="UP001516400">
    <property type="component" value="Unassembled WGS sequence"/>
</dbReference>
<evidence type="ECO:0000313" key="17">
    <source>
        <dbReference type="Proteomes" id="UP001516400"/>
    </source>
</evidence>
<evidence type="ECO:0000256" key="6">
    <source>
        <dbReference type="ARBA" id="ARBA00022617"/>
    </source>
</evidence>
<comment type="subcellular location">
    <subcellularLocation>
        <location evidence="4">Endoplasmic reticulum membrane</location>
        <topology evidence="4">Peripheral membrane protein</topology>
    </subcellularLocation>
    <subcellularLocation>
        <location evidence="3">Microsome membrane</location>
        <topology evidence="3">Peripheral membrane protein</topology>
    </subcellularLocation>
</comment>
<dbReference type="PRINTS" id="PR00463">
    <property type="entry name" value="EP450I"/>
</dbReference>
<dbReference type="InterPro" id="IPR002401">
    <property type="entry name" value="Cyt_P450_E_grp-I"/>
</dbReference>
<dbReference type="GO" id="GO:0046872">
    <property type="term" value="F:metal ion binding"/>
    <property type="evidence" value="ECO:0007669"/>
    <property type="project" value="UniProtKB-KW"/>
</dbReference>
<organism evidence="16 17">
    <name type="scientific">Cryptolaemus montrouzieri</name>
    <dbReference type="NCBI Taxonomy" id="559131"/>
    <lineage>
        <taxon>Eukaryota</taxon>
        <taxon>Metazoa</taxon>
        <taxon>Ecdysozoa</taxon>
        <taxon>Arthropoda</taxon>
        <taxon>Hexapoda</taxon>
        <taxon>Insecta</taxon>
        <taxon>Pterygota</taxon>
        <taxon>Neoptera</taxon>
        <taxon>Endopterygota</taxon>
        <taxon>Coleoptera</taxon>
        <taxon>Polyphaga</taxon>
        <taxon>Cucujiformia</taxon>
        <taxon>Coccinelloidea</taxon>
        <taxon>Coccinellidae</taxon>
        <taxon>Scymninae</taxon>
        <taxon>Scymnini</taxon>
        <taxon>Cryptolaemus</taxon>
    </lineage>
</organism>
<evidence type="ECO:0000256" key="2">
    <source>
        <dbReference type="ARBA" id="ARBA00003690"/>
    </source>
</evidence>
<dbReference type="InterPro" id="IPR017972">
    <property type="entry name" value="Cyt_P450_CS"/>
</dbReference>
<feature type="binding site" description="axial binding residue" evidence="14">
    <location>
        <position position="353"/>
    </location>
    <ligand>
        <name>heme</name>
        <dbReference type="ChEBI" id="CHEBI:30413"/>
    </ligand>
    <ligandPart>
        <name>Fe</name>
        <dbReference type="ChEBI" id="CHEBI:18248"/>
    </ligandPart>
</feature>
<comment type="function">
    <text evidence="2">May be involved in the metabolism of insect hormones and in the breakdown of synthetic insecticides.</text>
</comment>
<dbReference type="EMBL" id="JABFTP020000124">
    <property type="protein sequence ID" value="KAL3278887.1"/>
    <property type="molecule type" value="Genomic_DNA"/>
</dbReference>
<evidence type="ECO:0000256" key="3">
    <source>
        <dbReference type="ARBA" id="ARBA00004174"/>
    </source>
</evidence>
<accession>A0ABD2NJL5</accession>
<sequence>MEKILSSVDHSTKGFFYDALRPWLGTGLLTSSGRKWHNRRKMLTPTYHFTILQKFLKVFNTQSRIFLETLKENVNKEVNVVPMVTGFTLDSICETAMGSSLNSMEDGEKYRQSVYDFGEIVVKRIKETWLMIEILFRFTTTYWRQRKIVSFLHKFSQNVIQEKKKYYSDNPNGSNSVSGKRQLAMLDLLVLAQKQNAEIDDEGVREEVDTFMFEGHDTTSMSLCFSLMLLANNKHCQDSIYEEIHSVFGDDDREATYGDLQELRYLERCIKESLRLYPSVPLINRRVSSDVETKSGRVIPKGCNVVFQIYDTHRDEKIYPEPEKFDPDRFLLENTMNRHPYAYIPFSAGPRNCIGQKFAMMEMKCLLSEIIRNYILEPIDSPNTITLISDIVIRPRGPIRVKFIPRK</sequence>
<keyword evidence="13" id="KW-0472">Membrane</keyword>
<evidence type="ECO:0000256" key="14">
    <source>
        <dbReference type="PIRSR" id="PIRSR602401-1"/>
    </source>
</evidence>
<evidence type="ECO:0000256" key="7">
    <source>
        <dbReference type="ARBA" id="ARBA00022723"/>
    </source>
</evidence>
<dbReference type="InterPro" id="IPR036396">
    <property type="entry name" value="Cyt_P450_sf"/>
</dbReference>
<evidence type="ECO:0000256" key="9">
    <source>
        <dbReference type="ARBA" id="ARBA00022848"/>
    </source>
</evidence>
<evidence type="ECO:0000256" key="10">
    <source>
        <dbReference type="ARBA" id="ARBA00023002"/>
    </source>
</evidence>
<keyword evidence="17" id="KW-1185">Reference proteome</keyword>
<reference evidence="16 17" key="1">
    <citation type="journal article" date="2021" name="BMC Biol.">
        <title>Horizontally acquired antibacterial genes associated with adaptive radiation of ladybird beetles.</title>
        <authorList>
            <person name="Li H.S."/>
            <person name="Tang X.F."/>
            <person name="Huang Y.H."/>
            <person name="Xu Z.Y."/>
            <person name="Chen M.L."/>
            <person name="Du X.Y."/>
            <person name="Qiu B.Y."/>
            <person name="Chen P.T."/>
            <person name="Zhang W."/>
            <person name="Slipinski A."/>
            <person name="Escalona H.E."/>
            <person name="Waterhouse R.M."/>
            <person name="Zwick A."/>
            <person name="Pang H."/>
        </authorList>
    </citation>
    <scope>NUCLEOTIDE SEQUENCE [LARGE SCALE GENOMIC DNA]</scope>
    <source>
        <strain evidence="16">SYSU2018</strain>
    </source>
</reference>
<keyword evidence="7 14" id="KW-0479">Metal-binding</keyword>
<proteinExistence type="inferred from homology"/>
<dbReference type="GO" id="GO:0004497">
    <property type="term" value="F:monooxygenase activity"/>
    <property type="evidence" value="ECO:0007669"/>
    <property type="project" value="UniProtKB-KW"/>
</dbReference>
<evidence type="ECO:0000256" key="15">
    <source>
        <dbReference type="RuleBase" id="RU000461"/>
    </source>
</evidence>
<dbReference type="PANTHER" id="PTHR24291">
    <property type="entry name" value="CYTOCHROME P450 FAMILY 4"/>
    <property type="match status" value="1"/>
</dbReference>
<dbReference type="GO" id="GO:0005789">
    <property type="term" value="C:endoplasmic reticulum membrane"/>
    <property type="evidence" value="ECO:0007669"/>
    <property type="project" value="UniProtKB-SubCell"/>
</dbReference>
<comment type="caution">
    <text evidence="16">The sequence shown here is derived from an EMBL/GenBank/DDBJ whole genome shotgun (WGS) entry which is preliminary data.</text>
</comment>
<evidence type="ECO:0000256" key="4">
    <source>
        <dbReference type="ARBA" id="ARBA00004406"/>
    </source>
</evidence>
<keyword evidence="6 14" id="KW-0349">Heme</keyword>
<evidence type="ECO:0000256" key="8">
    <source>
        <dbReference type="ARBA" id="ARBA00022824"/>
    </source>
</evidence>
<evidence type="ECO:0000313" key="16">
    <source>
        <dbReference type="EMBL" id="KAL3278887.1"/>
    </source>
</evidence>
<name>A0ABD2NJL5_9CUCU</name>
<evidence type="ECO:0000256" key="1">
    <source>
        <dbReference type="ARBA" id="ARBA00001971"/>
    </source>
</evidence>
<dbReference type="InterPro" id="IPR001128">
    <property type="entry name" value="Cyt_P450"/>
</dbReference>
<dbReference type="PRINTS" id="PR00385">
    <property type="entry name" value="P450"/>
</dbReference>
<dbReference type="PROSITE" id="PS00086">
    <property type="entry name" value="CYTOCHROME_P450"/>
    <property type="match status" value="1"/>
</dbReference>
<evidence type="ECO:0000256" key="11">
    <source>
        <dbReference type="ARBA" id="ARBA00023004"/>
    </source>
</evidence>
<keyword evidence="12 15" id="KW-0503">Monooxygenase</keyword>
<keyword evidence="9" id="KW-0492">Microsome</keyword>
<dbReference type="CDD" id="cd20628">
    <property type="entry name" value="CYP4"/>
    <property type="match status" value="1"/>
</dbReference>
<dbReference type="Pfam" id="PF00067">
    <property type="entry name" value="p450"/>
    <property type="match status" value="1"/>
</dbReference>
<dbReference type="PANTHER" id="PTHR24291:SF189">
    <property type="entry name" value="CYTOCHROME P450 4C3-RELATED"/>
    <property type="match status" value="1"/>
</dbReference>
<protein>
    <recommendedName>
        <fullName evidence="18">Cytochrome P450</fullName>
    </recommendedName>
</protein>